<keyword evidence="8" id="KW-1133">Transmembrane helix</keyword>
<evidence type="ECO:0000256" key="3">
    <source>
        <dbReference type="ARBA" id="ARBA00023004"/>
    </source>
</evidence>
<organism evidence="10">
    <name type="scientific">freshwater metagenome</name>
    <dbReference type="NCBI Taxonomy" id="449393"/>
    <lineage>
        <taxon>unclassified sequences</taxon>
        <taxon>metagenomes</taxon>
        <taxon>ecological metagenomes</taxon>
    </lineage>
</organism>
<keyword evidence="2" id="KW-0479">Metal-binding</keyword>
<feature type="domain" description="Rieske" evidence="9">
    <location>
        <begin position="114"/>
        <end position="181"/>
    </location>
</feature>
<keyword evidence="1" id="KW-0001">2Fe-2S</keyword>
<keyword evidence="4" id="KW-0411">Iron-sulfur</keyword>
<dbReference type="GO" id="GO:0051537">
    <property type="term" value="F:2 iron, 2 sulfur cluster binding"/>
    <property type="evidence" value="ECO:0007669"/>
    <property type="project" value="UniProtKB-KW"/>
</dbReference>
<evidence type="ECO:0000256" key="5">
    <source>
        <dbReference type="ARBA" id="ARBA00023157"/>
    </source>
</evidence>
<feature type="region of interest" description="Disordered" evidence="7">
    <location>
        <begin position="1"/>
        <end position="22"/>
    </location>
</feature>
<comment type="cofactor">
    <cofactor evidence="6">
        <name>[2Fe-2S] cluster</name>
        <dbReference type="ChEBI" id="CHEBI:190135"/>
    </cofactor>
</comment>
<evidence type="ECO:0000256" key="2">
    <source>
        <dbReference type="ARBA" id="ARBA00022723"/>
    </source>
</evidence>
<dbReference type="Gene3D" id="2.102.10.10">
    <property type="entry name" value="Rieske [2Fe-2S] iron-sulphur domain"/>
    <property type="match status" value="1"/>
</dbReference>
<dbReference type="InterPro" id="IPR014349">
    <property type="entry name" value="Rieske_Fe-S_prot"/>
</dbReference>
<gene>
    <name evidence="10" type="ORF">UFOPK3547_01040</name>
</gene>
<dbReference type="PRINTS" id="PR00162">
    <property type="entry name" value="RIESKE"/>
</dbReference>
<dbReference type="InterPro" id="IPR036922">
    <property type="entry name" value="Rieske_2Fe-2S_sf"/>
</dbReference>
<feature type="transmembrane region" description="Helical" evidence="8">
    <location>
        <begin position="38"/>
        <end position="60"/>
    </location>
</feature>
<dbReference type="PROSITE" id="PS51318">
    <property type="entry name" value="TAT"/>
    <property type="match status" value="1"/>
</dbReference>
<sequence length="223" mass="24471">MTEHKESKSKYTEDRQIPGAFEGETVTRRRAMVLGGQVAGGVAAAAFALPALGFAVGPIFEKQDQPWQIVGNTGEFNPDSYVPRTITLVAGIGDAGKSTVYLRKYNPDLDTEPRDEYNSYIAISTLCMHLGCPVRFTAAAQRFICPCHGGVYDIVGKVNGGPPVRPLDRFYTRLEADRVLIGPRFSVNSELQRFSPRDPGEPLDGVGQYLYPSRPSMRKIQGT</sequence>
<dbReference type="SUPFAM" id="SSF50022">
    <property type="entry name" value="ISP domain"/>
    <property type="match status" value="1"/>
</dbReference>
<accession>A0A6J5ZV44</accession>
<name>A0A6J5ZV44_9ZZZZ</name>
<evidence type="ECO:0000256" key="4">
    <source>
        <dbReference type="ARBA" id="ARBA00023014"/>
    </source>
</evidence>
<keyword evidence="5" id="KW-1015">Disulfide bond</keyword>
<feature type="compositionally biased region" description="Basic and acidic residues" evidence="7">
    <location>
        <begin position="1"/>
        <end position="16"/>
    </location>
</feature>
<reference evidence="10" key="1">
    <citation type="submission" date="2020-05" db="EMBL/GenBank/DDBJ databases">
        <authorList>
            <person name="Chiriac C."/>
            <person name="Salcher M."/>
            <person name="Ghai R."/>
            <person name="Kavagutti S V."/>
        </authorList>
    </citation>
    <scope>NUCLEOTIDE SEQUENCE</scope>
</reference>
<dbReference type="GO" id="GO:0016020">
    <property type="term" value="C:membrane"/>
    <property type="evidence" value="ECO:0007669"/>
    <property type="project" value="InterPro"/>
</dbReference>
<keyword evidence="8" id="KW-0472">Membrane</keyword>
<proteinExistence type="predicted"/>
<dbReference type="InterPro" id="IPR006311">
    <property type="entry name" value="TAT_signal"/>
</dbReference>
<keyword evidence="8" id="KW-0812">Transmembrane</keyword>
<evidence type="ECO:0000256" key="7">
    <source>
        <dbReference type="SAM" id="MobiDB-lite"/>
    </source>
</evidence>
<dbReference type="InterPro" id="IPR005805">
    <property type="entry name" value="Rieske_Fe-S_prot_C"/>
</dbReference>
<dbReference type="EMBL" id="CAESAN010000082">
    <property type="protein sequence ID" value="CAB4345126.1"/>
    <property type="molecule type" value="Genomic_DNA"/>
</dbReference>
<evidence type="ECO:0000256" key="8">
    <source>
        <dbReference type="SAM" id="Phobius"/>
    </source>
</evidence>
<keyword evidence="3" id="KW-0408">Iron</keyword>
<dbReference type="Pfam" id="PF00355">
    <property type="entry name" value="Rieske"/>
    <property type="match status" value="1"/>
</dbReference>
<dbReference type="PROSITE" id="PS51296">
    <property type="entry name" value="RIESKE"/>
    <property type="match status" value="1"/>
</dbReference>
<evidence type="ECO:0000256" key="1">
    <source>
        <dbReference type="ARBA" id="ARBA00022714"/>
    </source>
</evidence>
<dbReference type="InterPro" id="IPR017941">
    <property type="entry name" value="Rieske_2Fe-2S"/>
</dbReference>
<dbReference type="GO" id="GO:0046872">
    <property type="term" value="F:metal ion binding"/>
    <property type="evidence" value="ECO:0007669"/>
    <property type="project" value="UniProtKB-KW"/>
</dbReference>
<evidence type="ECO:0000256" key="6">
    <source>
        <dbReference type="ARBA" id="ARBA00034078"/>
    </source>
</evidence>
<evidence type="ECO:0000259" key="9">
    <source>
        <dbReference type="PROSITE" id="PS51296"/>
    </source>
</evidence>
<dbReference type="AlphaFoldDB" id="A0A6J5ZV44"/>
<dbReference type="PANTHER" id="PTHR10134">
    <property type="entry name" value="CYTOCHROME B-C1 COMPLEX SUBUNIT RIESKE, MITOCHONDRIAL"/>
    <property type="match status" value="1"/>
</dbReference>
<protein>
    <submittedName>
        <fullName evidence="10">Unannotated protein</fullName>
    </submittedName>
</protein>
<evidence type="ECO:0000313" key="10">
    <source>
        <dbReference type="EMBL" id="CAB4345126.1"/>
    </source>
</evidence>